<dbReference type="CDD" id="cd00609">
    <property type="entry name" value="AAT_like"/>
    <property type="match status" value="1"/>
</dbReference>
<dbReference type="Pfam" id="PF00392">
    <property type="entry name" value="GntR"/>
    <property type="match status" value="1"/>
</dbReference>
<dbReference type="OrthoDB" id="4307011at2"/>
<evidence type="ECO:0000256" key="3">
    <source>
        <dbReference type="ARBA" id="ARBA00023015"/>
    </source>
</evidence>
<dbReference type="Pfam" id="PF00155">
    <property type="entry name" value="Aminotran_1_2"/>
    <property type="match status" value="1"/>
</dbReference>
<evidence type="ECO:0000259" key="6">
    <source>
        <dbReference type="PROSITE" id="PS50949"/>
    </source>
</evidence>
<accession>A0A1I2E160</accession>
<proteinExistence type="inferred from homology"/>
<keyword evidence="3" id="KW-0805">Transcription regulation</keyword>
<dbReference type="EMBL" id="FONZ01000001">
    <property type="protein sequence ID" value="SFE85980.1"/>
    <property type="molecule type" value="Genomic_DNA"/>
</dbReference>
<keyword evidence="7" id="KW-0032">Aminotransferase</keyword>
<evidence type="ECO:0000256" key="1">
    <source>
        <dbReference type="ARBA" id="ARBA00005384"/>
    </source>
</evidence>
<dbReference type="GO" id="GO:0003700">
    <property type="term" value="F:DNA-binding transcription factor activity"/>
    <property type="evidence" value="ECO:0007669"/>
    <property type="project" value="InterPro"/>
</dbReference>
<dbReference type="PANTHER" id="PTHR46577">
    <property type="entry name" value="HTH-TYPE TRANSCRIPTIONAL REGULATORY PROTEIN GABR"/>
    <property type="match status" value="1"/>
</dbReference>
<dbReference type="GO" id="GO:0030170">
    <property type="term" value="F:pyridoxal phosphate binding"/>
    <property type="evidence" value="ECO:0007669"/>
    <property type="project" value="InterPro"/>
</dbReference>
<dbReference type="GO" id="GO:0003677">
    <property type="term" value="F:DNA binding"/>
    <property type="evidence" value="ECO:0007669"/>
    <property type="project" value="UniProtKB-KW"/>
</dbReference>
<comment type="similarity">
    <text evidence="1">In the C-terminal section; belongs to the class-I pyridoxal-phosphate-dependent aminotransferase family.</text>
</comment>
<keyword evidence="5" id="KW-0804">Transcription</keyword>
<evidence type="ECO:0000256" key="4">
    <source>
        <dbReference type="ARBA" id="ARBA00023125"/>
    </source>
</evidence>
<dbReference type="SMART" id="SM00345">
    <property type="entry name" value="HTH_GNTR"/>
    <property type="match status" value="1"/>
</dbReference>
<dbReference type="InterPro" id="IPR036390">
    <property type="entry name" value="WH_DNA-bd_sf"/>
</dbReference>
<dbReference type="Gene3D" id="1.10.10.10">
    <property type="entry name" value="Winged helix-like DNA-binding domain superfamily/Winged helix DNA-binding domain"/>
    <property type="match status" value="1"/>
</dbReference>
<keyword evidence="4 7" id="KW-0238">DNA-binding</keyword>
<evidence type="ECO:0000256" key="2">
    <source>
        <dbReference type="ARBA" id="ARBA00022898"/>
    </source>
</evidence>
<dbReference type="AlphaFoldDB" id="A0A1I2E160"/>
<dbReference type="InterPro" id="IPR036388">
    <property type="entry name" value="WH-like_DNA-bd_sf"/>
</dbReference>
<feature type="domain" description="HTH gntR-type" evidence="6">
    <location>
        <begin position="9"/>
        <end position="77"/>
    </location>
</feature>
<dbReference type="CDD" id="cd07377">
    <property type="entry name" value="WHTH_GntR"/>
    <property type="match status" value="1"/>
</dbReference>
<dbReference type="Proteomes" id="UP000198520">
    <property type="component" value="Unassembled WGS sequence"/>
</dbReference>
<organism evidence="7 8">
    <name type="scientific">Flavimobilis marinus</name>
    <dbReference type="NCBI Taxonomy" id="285351"/>
    <lineage>
        <taxon>Bacteria</taxon>
        <taxon>Bacillati</taxon>
        <taxon>Actinomycetota</taxon>
        <taxon>Actinomycetes</taxon>
        <taxon>Micrococcales</taxon>
        <taxon>Jonesiaceae</taxon>
        <taxon>Flavimobilis</taxon>
    </lineage>
</organism>
<dbReference type="SUPFAM" id="SSF46785">
    <property type="entry name" value="Winged helix' DNA-binding domain"/>
    <property type="match status" value="1"/>
</dbReference>
<dbReference type="InterPro" id="IPR051446">
    <property type="entry name" value="HTH_trans_reg/aminotransferase"/>
</dbReference>
<evidence type="ECO:0000313" key="8">
    <source>
        <dbReference type="Proteomes" id="UP000198520"/>
    </source>
</evidence>
<keyword evidence="8" id="KW-1185">Reference proteome</keyword>
<dbReference type="STRING" id="285351.SAMN04488035_0820"/>
<gene>
    <name evidence="7" type="ORF">SAMN04488035_0820</name>
</gene>
<dbReference type="InterPro" id="IPR004839">
    <property type="entry name" value="Aminotransferase_I/II_large"/>
</dbReference>
<evidence type="ECO:0000313" key="7">
    <source>
        <dbReference type="EMBL" id="SFE85980.1"/>
    </source>
</evidence>
<sequence length="447" mass="47073">MDLLAALTERTPAGIAATIGQLVRSGDLPVGTRLPTVREVAASLQVSPGTVSAAWHALSDAGLVRSRGRAGTFVLAQTTTWLPPRYRDLASGAQVPYRLDLSSGTPDPQLLPALGPAFATLARRTAGATTSSYLGPPVLPPLESRLRAAWPFAPEALTVVDGALDGMSRTLDVLVGLGSRVAIEDPCFPPLLDLLDSLGVQRVGVGLDEHGLLPDELWRALDARCDVVVLQPRAQNPTGASMTSERARELARVLHTHPHGADVVVVEDDHSGAICQTADVSLGTYLAGRVVHVHSYSKSHGPDLRIAAVGGPARVLERVVARRMLGPGWTSRMLQSALLELLTDRTTQQQVAGARDAYRRRQREVARAVEASGGRLRRGDGLNMWLPVADERAALVSLAAQGVRAAPGSPFRVDAPGPGEAHLRISVGSVRDAFDALGTALAAAAQA</sequence>
<dbReference type="InterPro" id="IPR015421">
    <property type="entry name" value="PyrdxlP-dep_Trfase_major"/>
</dbReference>
<evidence type="ECO:0000256" key="5">
    <source>
        <dbReference type="ARBA" id="ARBA00023163"/>
    </source>
</evidence>
<reference evidence="8" key="1">
    <citation type="submission" date="2016-10" db="EMBL/GenBank/DDBJ databases">
        <authorList>
            <person name="Varghese N."/>
            <person name="Submissions S."/>
        </authorList>
    </citation>
    <scope>NUCLEOTIDE SEQUENCE [LARGE SCALE GENOMIC DNA]</scope>
    <source>
        <strain evidence="8">DSM 19083</strain>
    </source>
</reference>
<dbReference type="SUPFAM" id="SSF53383">
    <property type="entry name" value="PLP-dependent transferases"/>
    <property type="match status" value="1"/>
</dbReference>
<keyword evidence="2" id="KW-0663">Pyridoxal phosphate</keyword>
<dbReference type="RefSeq" id="WP_093375257.1">
    <property type="nucleotide sequence ID" value="NZ_BNAN01000001.1"/>
</dbReference>
<dbReference type="InterPro" id="IPR015424">
    <property type="entry name" value="PyrdxlP-dep_Trfase"/>
</dbReference>
<protein>
    <submittedName>
        <fullName evidence="7">DNA-binding transcriptional regulator, MocR family, contains an aminotransferase domain</fullName>
    </submittedName>
</protein>
<dbReference type="PANTHER" id="PTHR46577:SF1">
    <property type="entry name" value="HTH-TYPE TRANSCRIPTIONAL REGULATORY PROTEIN GABR"/>
    <property type="match status" value="1"/>
</dbReference>
<dbReference type="PROSITE" id="PS50949">
    <property type="entry name" value="HTH_GNTR"/>
    <property type="match status" value="1"/>
</dbReference>
<dbReference type="GO" id="GO:0008483">
    <property type="term" value="F:transaminase activity"/>
    <property type="evidence" value="ECO:0007669"/>
    <property type="project" value="UniProtKB-KW"/>
</dbReference>
<name>A0A1I2E160_9MICO</name>
<dbReference type="Gene3D" id="3.40.640.10">
    <property type="entry name" value="Type I PLP-dependent aspartate aminotransferase-like (Major domain)"/>
    <property type="match status" value="1"/>
</dbReference>
<dbReference type="InterPro" id="IPR000524">
    <property type="entry name" value="Tscrpt_reg_HTH_GntR"/>
</dbReference>
<keyword evidence="7" id="KW-0808">Transferase</keyword>